<dbReference type="GO" id="GO:0016616">
    <property type="term" value="F:oxidoreductase activity, acting on the CH-OH group of donors, NAD or NADP as acceptor"/>
    <property type="evidence" value="ECO:0007669"/>
    <property type="project" value="InterPro"/>
</dbReference>
<reference evidence="4" key="2">
    <citation type="submission" date="2010-07" db="EMBL/GenBank/DDBJ databases">
        <authorList>
            <consortium name="The Broad Institute Genome Sequencing Platform"/>
            <consortium name="Broad Institute Genome Sequencing Center for Infectious Disease"/>
            <person name="Ma L.-J."/>
            <person name="Dead R."/>
            <person name="Young S."/>
            <person name="Zeng Q."/>
            <person name="Koehrsen M."/>
            <person name="Alvarado L."/>
            <person name="Berlin A."/>
            <person name="Chapman S.B."/>
            <person name="Chen Z."/>
            <person name="Freedman E."/>
            <person name="Gellesch M."/>
            <person name="Goldberg J."/>
            <person name="Griggs A."/>
            <person name="Gujja S."/>
            <person name="Heilman E.R."/>
            <person name="Heiman D."/>
            <person name="Hepburn T."/>
            <person name="Howarth C."/>
            <person name="Jen D."/>
            <person name="Larson L."/>
            <person name="Mehta T."/>
            <person name="Neiman D."/>
            <person name="Pearson M."/>
            <person name="Roberts A."/>
            <person name="Saif S."/>
            <person name="Shea T."/>
            <person name="Shenoy N."/>
            <person name="Sisk P."/>
            <person name="Stolte C."/>
            <person name="Sykes S."/>
            <person name="Walk T."/>
            <person name="White J."/>
            <person name="Yandava C."/>
            <person name="Haas B."/>
            <person name="Nusbaum C."/>
            <person name="Birren B."/>
        </authorList>
    </citation>
    <scope>NUCLEOTIDE SEQUENCE</scope>
    <source>
        <strain evidence="4">R3-111a-1</strain>
    </source>
</reference>
<dbReference type="InterPro" id="IPR002225">
    <property type="entry name" value="3Beta_OHSteriod_DH/Estase"/>
</dbReference>
<accession>J3P4X4</accession>
<evidence type="ECO:0000313" key="5">
    <source>
        <dbReference type="EnsemblFungi" id="EJT74722"/>
    </source>
</evidence>
<dbReference type="AlphaFoldDB" id="J3P4X4"/>
<evidence type="ECO:0000313" key="4">
    <source>
        <dbReference type="EMBL" id="EJT74722.1"/>
    </source>
</evidence>
<evidence type="ECO:0000256" key="2">
    <source>
        <dbReference type="ARBA" id="ARBA00023002"/>
    </source>
</evidence>
<evidence type="ECO:0000259" key="3">
    <source>
        <dbReference type="Pfam" id="PF01073"/>
    </source>
</evidence>
<dbReference type="SUPFAM" id="SSF51735">
    <property type="entry name" value="NAD(P)-binding Rossmann-fold domains"/>
    <property type="match status" value="1"/>
</dbReference>
<reference evidence="5" key="5">
    <citation type="submission" date="2018-04" db="UniProtKB">
        <authorList>
            <consortium name="EnsemblFungi"/>
        </authorList>
    </citation>
    <scope>IDENTIFICATION</scope>
    <source>
        <strain evidence="5">R3-111a-1</strain>
    </source>
</reference>
<dbReference type="PANTHER" id="PTHR43245:SF51">
    <property type="entry name" value="SHORT CHAIN DEHYDROGENASE_REDUCTASE FAMILY 42E, MEMBER 2"/>
    <property type="match status" value="1"/>
</dbReference>
<dbReference type="EnsemblFungi" id="EJT74722">
    <property type="protein sequence ID" value="EJT74722"/>
    <property type="gene ID" value="GGTG_08560"/>
</dbReference>
<evidence type="ECO:0000256" key="1">
    <source>
        <dbReference type="ARBA" id="ARBA00009219"/>
    </source>
</evidence>
<name>J3P4X4_GAET3</name>
<dbReference type="PANTHER" id="PTHR43245">
    <property type="entry name" value="BIFUNCTIONAL POLYMYXIN RESISTANCE PROTEIN ARNA"/>
    <property type="match status" value="1"/>
</dbReference>
<protein>
    <submittedName>
        <fullName evidence="4">C-3 sterol dehydrogenase/C-4 decarboxylase</fullName>
    </submittedName>
</protein>
<keyword evidence="6" id="KW-1185">Reference proteome</keyword>
<reference evidence="4" key="3">
    <citation type="submission" date="2010-09" db="EMBL/GenBank/DDBJ databases">
        <title>Annotation of Gaeumannomyces graminis var. tritici R3-111a-1.</title>
        <authorList>
            <consortium name="The Broad Institute Genome Sequencing Platform"/>
            <person name="Ma L.-J."/>
            <person name="Dead R."/>
            <person name="Young S.K."/>
            <person name="Zeng Q."/>
            <person name="Gargeya S."/>
            <person name="Fitzgerald M."/>
            <person name="Haas B."/>
            <person name="Abouelleil A."/>
            <person name="Alvarado L."/>
            <person name="Arachchi H.M."/>
            <person name="Berlin A."/>
            <person name="Brown A."/>
            <person name="Chapman S.B."/>
            <person name="Chen Z."/>
            <person name="Dunbar C."/>
            <person name="Freedman E."/>
            <person name="Gearin G."/>
            <person name="Gellesch M."/>
            <person name="Goldberg J."/>
            <person name="Griggs A."/>
            <person name="Gujja S."/>
            <person name="Heiman D."/>
            <person name="Howarth C."/>
            <person name="Larson L."/>
            <person name="Lui A."/>
            <person name="MacDonald P.J.P."/>
            <person name="Mehta T."/>
            <person name="Montmayeur A."/>
            <person name="Murphy C."/>
            <person name="Neiman D."/>
            <person name="Pearson M."/>
            <person name="Priest M."/>
            <person name="Roberts A."/>
            <person name="Saif S."/>
            <person name="Shea T."/>
            <person name="Shenoy N."/>
            <person name="Sisk P."/>
            <person name="Stolte C."/>
            <person name="Sykes S."/>
            <person name="Yandava C."/>
            <person name="Wortman J."/>
            <person name="Nusbaum C."/>
            <person name="Birren B."/>
        </authorList>
    </citation>
    <scope>NUCLEOTIDE SEQUENCE</scope>
    <source>
        <strain evidence="4">R3-111a-1</strain>
    </source>
</reference>
<comment type="similarity">
    <text evidence="1">Belongs to the 3-beta-HSD family.</text>
</comment>
<evidence type="ECO:0000313" key="6">
    <source>
        <dbReference type="Proteomes" id="UP000006039"/>
    </source>
</evidence>
<organism evidence="4">
    <name type="scientific">Gaeumannomyces tritici (strain R3-111a-1)</name>
    <name type="common">Wheat and barley take-all root rot fungus</name>
    <name type="synonym">Gaeumannomyces graminis var. tritici</name>
    <dbReference type="NCBI Taxonomy" id="644352"/>
    <lineage>
        <taxon>Eukaryota</taxon>
        <taxon>Fungi</taxon>
        <taxon>Dikarya</taxon>
        <taxon>Ascomycota</taxon>
        <taxon>Pezizomycotina</taxon>
        <taxon>Sordariomycetes</taxon>
        <taxon>Sordariomycetidae</taxon>
        <taxon>Magnaporthales</taxon>
        <taxon>Magnaporthaceae</taxon>
        <taxon>Gaeumannomyces</taxon>
    </lineage>
</organism>
<dbReference type="OrthoDB" id="10058185at2759"/>
<dbReference type="Pfam" id="PF01073">
    <property type="entry name" value="3Beta_HSD"/>
    <property type="match status" value="1"/>
</dbReference>
<dbReference type="GO" id="GO:0006694">
    <property type="term" value="P:steroid biosynthetic process"/>
    <property type="evidence" value="ECO:0007669"/>
    <property type="project" value="InterPro"/>
</dbReference>
<dbReference type="RefSeq" id="XP_009224666.1">
    <property type="nucleotide sequence ID" value="XM_009226402.1"/>
</dbReference>
<dbReference type="GeneID" id="20349018"/>
<dbReference type="InterPro" id="IPR036291">
    <property type="entry name" value="NAD(P)-bd_dom_sf"/>
</dbReference>
<dbReference type="eggNOG" id="KOG1430">
    <property type="taxonomic scope" value="Eukaryota"/>
</dbReference>
<feature type="domain" description="3-beta hydroxysteroid dehydrogenase/isomerase" evidence="3">
    <location>
        <begin position="23"/>
        <end position="306"/>
    </location>
</feature>
<dbReference type="Proteomes" id="UP000006039">
    <property type="component" value="Unassembled WGS sequence"/>
</dbReference>
<dbReference type="HOGENOM" id="CLU_007383_6_8_1"/>
<dbReference type="STRING" id="644352.J3P4X4"/>
<proteinExistence type="inferred from homology"/>
<reference evidence="6" key="1">
    <citation type="submission" date="2010-07" db="EMBL/GenBank/DDBJ databases">
        <title>The genome sequence of Gaeumannomyces graminis var. tritici strain R3-111a-1.</title>
        <authorList>
            <consortium name="The Broad Institute Genome Sequencing Platform"/>
            <person name="Ma L.-J."/>
            <person name="Dead R."/>
            <person name="Young S."/>
            <person name="Zeng Q."/>
            <person name="Koehrsen M."/>
            <person name="Alvarado L."/>
            <person name="Berlin A."/>
            <person name="Chapman S.B."/>
            <person name="Chen Z."/>
            <person name="Freedman E."/>
            <person name="Gellesch M."/>
            <person name="Goldberg J."/>
            <person name="Griggs A."/>
            <person name="Gujja S."/>
            <person name="Heilman E.R."/>
            <person name="Heiman D."/>
            <person name="Hepburn T."/>
            <person name="Howarth C."/>
            <person name="Jen D."/>
            <person name="Larson L."/>
            <person name="Mehta T."/>
            <person name="Neiman D."/>
            <person name="Pearson M."/>
            <person name="Roberts A."/>
            <person name="Saif S."/>
            <person name="Shea T."/>
            <person name="Shenoy N."/>
            <person name="Sisk P."/>
            <person name="Stolte C."/>
            <person name="Sykes S."/>
            <person name="Walk T."/>
            <person name="White J."/>
            <person name="Yandava C."/>
            <person name="Haas B."/>
            <person name="Nusbaum C."/>
            <person name="Birren B."/>
        </authorList>
    </citation>
    <scope>NUCLEOTIDE SEQUENCE [LARGE SCALE GENOMIC DNA]</scope>
    <source>
        <strain evidence="6">R3-111a-1</strain>
    </source>
</reference>
<dbReference type="VEuPathDB" id="FungiDB:GGTG_08560"/>
<dbReference type="Gene3D" id="3.40.50.720">
    <property type="entry name" value="NAD(P)-binding Rossmann-like Domain"/>
    <property type="match status" value="1"/>
</dbReference>
<reference evidence="5" key="4">
    <citation type="journal article" date="2015" name="G3 (Bethesda)">
        <title>Genome sequences of three phytopathogenic species of the Magnaporthaceae family of fungi.</title>
        <authorList>
            <person name="Okagaki L.H."/>
            <person name="Nunes C.C."/>
            <person name="Sailsbery J."/>
            <person name="Clay B."/>
            <person name="Brown D."/>
            <person name="John T."/>
            <person name="Oh Y."/>
            <person name="Young N."/>
            <person name="Fitzgerald M."/>
            <person name="Haas B.J."/>
            <person name="Zeng Q."/>
            <person name="Young S."/>
            <person name="Adiconis X."/>
            <person name="Fan L."/>
            <person name="Levin J.Z."/>
            <person name="Mitchell T.K."/>
            <person name="Okubara P.A."/>
            <person name="Farman M.L."/>
            <person name="Kohn L.M."/>
            <person name="Birren B."/>
            <person name="Ma L.-J."/>
            <person name="Dean R.A."/>
        </authorList>
    </citation>
    <scope>NUCLEOTIDE SEQUENCE</scope>
    <source>
        <strain evidence="5">R3-111a-1</strain>
    </source>
</reference>
<gene>
    <name evidence="5" type="primary">20349018</name>
    <name evidence="4" type="ORF">GGTG_08560</name>
</gene>
<sequence>MAHITPNPSDDQAGGGPLLGDVLVTGGSGFLGYHLVGQLLADPECGAVHVLDRVAAGSSSSANHHAGATYHACSVEDAAGVRALLSSARPRVVFHCSSPNFSFPDEAGRARGRGAAADQLESNVDGTRVLLDEARRCGSVAALVLAATIDMYRNPPHVDGDESLPTWADVDDGPGPPEEAYARSKAAAHKLVLAANEPDSLSSSASGRPPLKTASLVLAHAYGERDSQMVRTMLGTAARPGVPFVQIGAGGNAIEVVDVANAAAALRLAAKALLDRSRASGRVDGEAFNVSDGRPVPFWHHVRVMYDAAQRHYGTKGEPRVVVVPGWVMRAVVWIVYWTLAIFTLGRVRPPVSLSRQALVYSLHSHTYSTRKIRERLGFEPASDHDAVVAAAMEWELKRREAETGTAKKVA</sequence>
<keyword evidence="2" id="KW-0560">Oxidoreductase</keyword>
<dbReference type="InterPro" id="IPR050177">
    <property type="entry name" value="Lipid_A_modif_metabolic_enz"/>
</dbReference>
<dbReference type="EMBL" id="GL385398">
    <property type="protein sequence ID" value="EJT74722.1"/>
    <property type="molecule type" value="Genomic_DNA"/>
</dbReference>